<dbReference type="AlphaFoldDB" id="A0A0G4INF8"/>
<dbReference type="InterPro" id="IPR037626">
    <property type="entry name" value="NUP37"/>
</dbReference>
<dbReference type="Proteomes" id="UP000290189">
    <property type="component" value="Unassembled WGS sequence"/>
</dbReference>
<sequence>MASTTKPWSYACESASTISSVEMCPFPFAASYLAIGAESVLTVATVDDVQRGEVRVVREARHGHCYVPSVSWHPESIPGNLTLGMVTPDCSVTVYRFVDGDGEERTASRKYEPHRDLINACVLTESSVITAADDALVCLTDIESCQSGTLQTLQSSGVAVRTSTRLPHVVFIAELNGAMRLVDPRSTPDADSLIRRFTSLVVDADFHFPYIATVSTDRLSLFDCRFAASPVRQEQAPLSPFDRVRFSISSPAVLATTMGRDIQVWDVTTEEKRAVTQEMGATGMSWHGTAPVCVTGGDHVVHAWPFPQTKTGALAA</sequence>
<organism evidence="1 3">
    <name type="scientific">Plasmodiophora brassicae</name>
    <name type="common">Clubroot disease agent</name>
    <dbReference type="NCBI Taxonomy" id="37360"/>
    <lineage>
        <taxon>Eukaryota</taxon>
        <taxon>Sar</taxon>
        <taxon>Rhizaria</taxon>
        <taxon>Endomyxa</taxon>
        <taxon>Phytomyxea</taxon>
        <taxon>Plasmodiophorida</taxon>
        <taxon>Plasmodiophoridae</taxon>
        <taxon>Plasmodiophora</taxon>
    </lineage>
</organism>
<evidence type="ECO:0000313" key="1">
    <source>
        <dbReference type="EMBL" id="CEO96722.1"/>
    </source>
</evidence>
<dbReference type="SUPFAM" id="SSF50978">
    <property type="entry name" value="WD40 repeat-like"/>
    <property type="match status" value="1"/>
</dbReference>
<evidence type="ECO:0000313" key="4">
    <source>
        <dbReference type="Proteomes" id="UP000290189"/>
    </source>
</evidence>
<dbReference type="EMBL" id="OVEO01000004">
    <property type="protein sequence ID" value="SPQ95384.1"/>
    <property type="molecule type" value="Genomic_DNA"/>
</dbReference>
<proteinExistence type="predicted"/>
<reference evidence="2 4" key="2">
    <citation type="submission" date="2018-03" db="EMBL/GenBank/DDBJ databases">
        <authorList>
            <person name="Fogelqvist J."/>
        </authorList>
    </citation>
    <scope>NUCLEOTIDE SEQUENCE [LARGE SCALE GENOMIC DNA]</scope>
</reference>
<dbReference type="GO" id="GO:0031080">
    <property type="term" value="C:nuclear pore outer ring"/>
    <property type="evidence" value="ECO:0007669"/>
    <property type="project" value="InterPro"/>
</dbReference>
<protein>
    <submittedName>
        <fullName evidence="1">Uncharacterized protein</fullName>
    </submittedName>
</protein>
<keyword evidence="3" id="KW-1185">Reference proteome</keyword>
<dbReference type="OrthoDB" id="340259at2759"/>
<dbReference type="InterPro" id="IPR015943">
    <property type="entry name" value="WD40/YVTN_repeat-like_dom_sf"/>
</dbReference>
<dbReference type="STRING" id="37360.A0A0G4INF8"/>
<dbReference type="Proteomes" id="UP000039324">
    <property type="component" value="Unassembled WGS sequence"/>
</dbReference>
<dbReference type="PANTHER" id="PTHR22806">
    <property type="entry name" value="NUCLEOPORIN NUP37 P37 -RELATED"/>
    <property type="match status" value="1"/>
</dbReference>
<dbReference type="PANTHER" id="PTHR22806:SF0">
    <property type="entry name" value="NUCLEOPORIN NUP37"/>
    <property type="match status" value="1"/>
</dbReference>
<evidence type="ECO:0000313" key="2">
    <source>
        <dbReference type="EMBL" id="SPQ95384.1"/>
    </source>
</evidence>
<dbReference type="InterPro" id="IPR036322">
    <property type="entry name" value="WD40_repeat_dom_sf"/>
</dbReference>
<dbReference type="Gene3D" id="2.130.10.10">
    <property type="entry name" value="YVTN repeat-like/Quinoprotein amine dehydrogenase"/>
    <property type="match status" value="2"/>
</dbReference>
<accession>A0A0G4INF8</accession>
<geneLocation type="mitochondrion" evidence="2"/>
<gene>
    <name evidence="1" type="ORF">PBRA_005326</name>
    <name evidence="2" type="ORF">PLBR_LOCUS2599</name>
</gene>
<dbReference type="EMBL" id="CDSF01000076">
    <property type="protein sequence ID" value="CEO96722.1"/>
    <property type="molecule type" value="Genomic_DNA"/>
</dbReference>
<name>A0A0G4INF8_PLABS</name>
<reference evidence="1 3" key="1">
    <citation type="submission" date="2015-02" db="EMBL/GenBank/DDBJ databases">
        <authorList>
            <person name="Chooi Y.-H."/>
        </authorList>
    </citation>
    <scope>NUCLEOTIDE SEQUENCE [LARGE SCALE GENOMIC DNA]</scope>
    <source>
        <strain evidence="1">E3</strain>
    </source>
</reference>
<evidence type="ECO:0000313" key="3">
    <source>
        <dbReference type="Proteomes" id="UP000039324"/>
    </source>
</evidence>
<keyword evidence="2" id="KW-0496">Mitochondrion</keyword>